<name>A0ABN4C731_BORPR</name>
<protein>
    <submittedName>
        <fullName evidence="1">Uncharacterized protein</fullName>
    </submittedName>
</protein>
<organism evidence="1 2">
    <name type="scientific">Borrelia parkeri SLO</name>
    <dbReference type="NCBI Taxonomy" id="1313294"/>
    <lineage>
        <taxon>Bacteria</taxon>
        <taxon>Pseudomonadati</taxon>
        <taxon>Spirochaetota</taxon>
        <taxon>Spirochaetia</taxon>
        <taxon>Spirochaetales</taxon>
        <taxon>Borreliaceae</taxon>
        <taxon>Borrelia</taxon>
    </lineage>
</organism>
<accession>A0ABN4C731</accession>
<dbReference type="EMBL" id="CP005851">
    <property type="protein sequence ID" value="AHH09845.1"/>
    <property type="molecule type" value="Genomic_DNA"/>
</dbReference>
<evidence type="ECO:0000313" key="2">
    <source>
        <dbReference type="Proteomes" id="UP000019331"/>
    </source>
</evidence>
<reference evidence="1" key="1">
    <citation type="submission" date="2016-10" db="EMBL/GenBank/DDBJ databases">
        <title>Comparative Genomics of Relapsing Fever Spirochetes.</title>
        <authorList>
            <person name="Schwan T.G."/>
            <person name="Raffel S.J."/>
            <person name="Porcella S.F."/>
            <person name="Martens C.A."/>
            <person name="Bruno D.P."/>
            <person name="Ricklefs S.M."/>
            <person name="Barbian K.B."/>
        </authorList>
    </citation>
    <scope>NUCLEOTIDE SEQUENCE</scope>
    <source>
        <strain evidence="1">SLO</strain>
    </source>
</reference>
<evidence type="ECO:0000313" key="1">
    <source>
        <dbReference type="EMBL" id="AHH09845.1"/>
    </source>
</evidence>
<gene>
    <name evidence="1" type="ORF">BPA_0063400</name>
</gene>
<sequence>MQIKILCQITLMLIALMLFSNEKFENNLKIFSNIEKEITGKKSNYQYSKEKPRINKSNKINYPHKKTDYHHNIIRKKDINLQIDKTNKKQDVQKPINNIVQIRKSNKIYYPQDKNNIQTSKSKKNIWYNIKVYATHTKDRFKKIKALNKINTQIENNFALIGPILEDYLGEITKALHVIGYSELEYIKVEQN</sequence>
<keyword evidence="2" id="KW-1185">Reference proteome</keyword>
<dbReference type="RefSeq" id="WP_025407513.1">
    <property type="nucleotide sequence ID" value="NZ_CP005851.2"/>
</dbReference>
<proteinExistence type="predicted"/>
<dbReference type="Proteomes" id="UP000019331">
    <property type="component" value="Chromosome"/>
</dbReference>